<dbReference type="PANTHER" id="PTHR31302">
    <property type="entry name" value="TRANSMEMBRANE PROTEIN WITH METALLOPHOSPHOESTERASE DOMAIN-RELATED"/>
    <property type="match status" value="1"/>
</dbReference>
<dbReference type="Proteomes" id="UP000241434">
    <property type="component" value="Unassembled WGS sequence"/>
</dbReference>
<comment type="caution">
    <text evidence="4">The sequence shown here is derived from an EMBL/GenBank/DDBJ whole genome shotgun (WGS) entry which is preliminary data.</text>
</comment>
<proteinExistence type="predicted"/>
<keyword evidence="1" id="KW-0479">Metal-binding</keyword>
<dbReference type="EMBL" id="JYGE01000003">
    <property type="protein sequence ID" value="PSJ31994.1"/>
    <property type="molecule type" value="Genomic_DNA"/>
</dbReference>
<accession>A0A2P7Q1Z9</accession>
<dbReference type="SUPFAM" id="SSF56300">
    <property type="entry name" value="Metallo-dependent phosphatases"/>
    <property type="match status" value="1"/>
</dbReference>
<dbReference type="GO" id="GO:0009245">
    <property type="term" value="P:lipid A biosynthetic process"/>
    <property type="evidence" value="ECO:0007669"/>
    <property type="project" value="TreeGrafter"/>
</dbReference>
<name>A0A2P7Q1Z9_9FIRM</name>
<gene>
    <name evidence="4" type="ORF">UF10_04435</name>
</gene>
<dbReference type="Pfam" id="PF00149">
    <property type="entry name" value="Metallophos"/>
    <property type="match status" value="1"/>
</dbReference>
<dbReference type="GO" id="GO:0016020">
    <property type="term" value="C:membrane"/>
    <property type="evidence" value="ECO:0007669"/>
    <property type="project" value="GOC"/>
</dbReference>
<dbReference type="Gene3D" id="3.60.21.10">
    <property type="match status" value="1"/>
</dbReference>
<dbReference type="InterPro" id="IPR051158">
    <property type="entry name" value="Metallophosphoesterase_sf"/>
</dbReference>
<dbReference type="GO" id="GO:0008758">
    <property type="term" value="F:UDP-2,3-diacylglucosamine hydrolase activity"/>
    <property type="evidence" value="ECO:0007669"/>
    <property type="project" value="TreeGrafter"/>
</dbReference>
<dbReference type="PANTHER" id="PTHR31302:SF31">
    <property type="entry name" value="PHOSPHODIESTERASE YAEI"/>
    <property type="match status" value="1"/>
</dbReference>
<dbReference type="GO" id="GO:0046872">
    <property type="term" value="F:metal ion binding"/>
    <property type="evidence" value="ECO:0007669"/>
    <property type="project" value="UniProtKB-KW"/>
</dbReference>
<dbReference type="AlphaFoldDB" id="A0A2P7Q1Z9"/>
<evidence type="ECO:0000313" key="5">
    <source>
        <dbReference type="Proteomes" id="UP000241434"/>
    </source>
</evidence>
<keyword evidence="2" id="KW-0378">Hydrolase</keyword>
<reference evidence="4" key="1">
    <citation type="thesis" date="2015" institute="Rutgers" country="The State University of New Jersey, 14 College Farm Rd., New Brunswick, NJ, USA">
        <title>Ammonia toxicity in bacteria and its implications for treatment of and resource recovery from highly nitrogenous organic wastes.</title>
        <authorList>
            <person name="Luther A.K."/>
        </authorList>
    </citation>
    <scope>NUCLEOTIDE SEQUENCE</scope>
    <source>
        <strain evidence="4">RT-10B</strain>
    </source>
</reference>
<dbReference type="InterPro" id="IPR004843">
    <property type="entry name" value="Calcineurin-like_PHP"/>
</dbReference>
<evidence type="ECO:0000256" key="2">
    <source>
        <dbReference type="ARBA" id="ARBA00022801"/>
    </source>
</evidence>
<dbReference type="InterPro" id="IPR029052">
    <property type="entry name" value="Metallo-depent_PP-like"/>
</dbReference>
<evidence type="ECO:0000259" key="3">
    <source>
        <dbReference type="Pfam" id="PF00149"/>
    </source>
</evidence>
<sequence>MAYFYVEANHLEVTRFSIKSDKLVNKFKGKKIVQLGDLHGKSFGKNNERLIELIDKEKPDAVFITGDMIEAEKKNYEAALNLLKDLSQKYKVFYVTGNHEHKALEKKYKDDYMEYFRQVKDLDIERLNNQKLVIDPNFKVFKRETLSENYGKDNLKNNKEIKKANSESIDEKDIDKEFTPKKKNQKKYRYINIYGLILPFESYRYMFSNRKTKEINKEYIEHKLGILDKDECNILLSHNPLIFDEYAKWGADYVFSGHVHGGIVRIGKKGLFSPDRKFFPKYSFGEYDRGNSKMFVTKGLGSSALKIRINCRPEIISIKFE</sequence>
<evidence type="ECO:0000256" key="1">
    <source>
        <dbReference type="ARBA" id="ARBA00022723"/>
    </source>
</evidence>
<keyword evidence="5" id="KW-1185">Reference proteome</keyword>
<protein>
    <recommendedName>
        <fullName evidence="3">Calcineurin-like phosphoesterase domain-containing protein</fullName>
    </recommendedName>
</protein>
<feature type="domain" description="Calcineurin-like phosphoesterase" evidence="3">
    <location>
        <begin position="31"/>
        <end position="261"/>
    </location>
</feature>
<organism evidence="4 5">
    <name type="scientific">Peptostreptococcus russellii</name>
    <dbReference type="NCBI Taxonomy" id="215200"/>
    <lineage>
        <taxon>Bacteria</taxon>
        <taxon>Bacillati</taxon>
        <taxon>Bacillota</taxon>
        <taxon>Clostridia</taxon>
        <taxon>Peptostreptococcales</taxon>
        <taxon>Peptostreptococcaceae</taxon>
        <taxon>Peptostreptococcus</taxon>
    </lineage>
</organism>
<evidence type="ECO:0000313" key="4">
    <source>
        <dbReference type="EMBL" id="PSJ31994.1"/>
    </source>
</evidence>